<evidence type="ECO:0000256" key="1">
    <source>
        <dbReference type="SAM" id="Phobius"/>
    </source>
</evidence>
<name>A0A8W8JRG6_MAGGI</name>
<organism evidence="2 3">
    <name type="scientific">Magallana gigas</name>
    <name type="common">Pacific oyster</name>
    <name type="synonym">Crassostrea gigas</name>
    <dbReference type="NCBI Taxonomy" id="29159"/>
    <lineage>
        <taxon>Eukaryota</taxon>
        <taxon>Metazoa</taxon>
        <taxon>Spiralia</taxon>
        <taxon>Lophotrochozoa</taxon>
        <taxon>Mollusca</taxon>
        <taxon>Bivalvia</taxon>
        <taxon>Autobranchia</taxon>
        <taxon>Pteriomorphia</taxon>
        <taxon>Ostreida</taxon>
        <taxon>Ostreoidea</taxon>
        <taxon>Ostreidae</taxon>
        <taxon>Magallana</taxon>
    </lineage>
</organism>
<reference evidence="2" key="1">
    <citation type="submission" date="2022-08" db="UniProtKB">
        <authorList>
            <consortium name="EnsemblMetazoa"/>
        </authorList>
    </citation>
    <scope>IDENTIFICATION</scope>
    <source>
        <strain evidence="2">05x7-T-G4-1.051#20</strain>
    </source>
</reference>
<dbReference type="OrthoDB" id="6144511at2759"/>
<dbReference type="OMA" id="ECACNDL"/>
<keyword evidence="1" id="KW-1133">Transmembrane helix</keyword>
<sequence>MHAIHDETCLKWRLEKMVKKGNVDVCPVTKEAWDARAKTKSGDCGGQSVYHCLADSEGGKWERCVEKTLVIEGNCPIFNEDGFIDWKPCDKTKPPCPNSSFVSDEVYIYPECFGNNTPSAKTKPDPNNDSGNDVGLVIAVSFGIMLILSAMALLIFFLRRRSNNQTAEQEWNASLTAGLLSPNEDQITQRLNSDSTEEIVKDHSVHNGIALLMNDDSDVKSIIVVGKFGNSVSSTSRRISKGFQTKMGWASLECRYTDIPNTVEENTIMFVYGWFGMWNDDLCSKDKAKTACQSLVRILDEIRNVKIIVGTRSDLYRKYYQELQEAGEQNTSLFYHEINLDSADVQKDEEYLTFLNEKIQRPCKQDNCACQNLTYEMLRKGKDKVVGMPLKITVIEKYHDLVPDYLDNCDILKAMREHFISVENDKNRRHVYEWITYICLKGKFTRSESFDASLVQEVGFKITDSSFDESYTELSKYVRMRNSDIRQKVPPNSPRAQYVFWHPFIYICAFHYLFNKDQNLVMRHCNIEAIFELVRTKEAKVSYFEVIADDSMVTLFKARIRSLGKNKEYTHHPLLN</sequence>
<proteinExistence type="predicted"/>
<protein>
    <submittedName>
        <fullName evidence="2">Uncharacterized protein</fullName>
    </submittedName>
</protein>
<dbReference type="EnsemblMetazoa" id="G20607.1">
    <property type="protein sequence ID" value="G20607.1:cds"/>
    <property type="gene ID" value="G20607"/>
</dbReference>
<evidence type="ECO:0000313" key="2">
    <source>
        <dbReference type="EnsemblMetazoa" id="G20607.1:cds"/>
    </source>
</evidence>
<feature type="transmembrane region" description="Helical" evidence="1">
    <location>
        <begin position="134"/>
        <end position="158"/>
    </location>
</feature>
<keyword evidence="1" id="KW-0472">Membrane</keyword>
<evidence type="ECO:0000313" key="3">
    <source>
        <dbReference type="Proteomes" id="UP000005408"/>
    </source>
</evidence>
<accession>A0A8W8JRG6</accession>
<dbReference type="Proteomes" id="UP000005408">
    <property type="component" value="Unassembled WGS sequence"/>
</dbReference>
<keyword evidence="1" id="KW-0812">Transmembrane</keyword>
<keyword evidence="3" id="KW-1185">Reference proteome</keyword>
<dbReference type="AlphaFoldDB" id="A0A8W8JRG6"/>